<evidence type="ECO:0000313" key="6">
    <source>
        <dbReference type="EMBL" id="EIM26978.1"/>
    </source>
</evidence>
<feature type="domain" description="RlpA-like protein double-psi beta-barrel" evidence="5">
    <location>
        <begin position="39"/>
        <end position="124"/>
    </location>
</feature>
<dbReference type="NCBIfam" id="TIGR00413">
    <property type="entry name" value="rlpA"/>
    <property type="match status" value="1"/>
</dbReference>
<evidence type="ECO:0000256" key="3">
    <source>
        <dbReference type="HAMAP-Rule" id="MF_02071"/>
    </source>
</evidence>
<accession>I4YSN6</accession>
<protein>
    <recommendedName>
        <fullName evidence="3">Endolytic peptidoglycan transglycosylase RlpA</fullName>
        <ecNumber evidence="3">4.2.2.-</ecNumber>
    </recommendedName>
</protein>
<evidence type="ECO:0000256" key="2">
    <source>
        <dbReference type="ARBA" id="ARBA00023316"/>
    </source>
</evidence>
<dbReference type="GO" id="GO:0071555">
    <property type="term" value="P:cell wall organization"/>
    <property type="evidence" value="ECO:0007669"/>
    <property type="project" value="UniProtKB-KW"/>
</dbReference>
<sequence length="129" mass="13533" precursor="true">MDQRKVSLAIASLFISGSTIFLPHTASAEPAGSSGKVIQSGRASWYGPGFHGRRTASGETFNTNDLTAAHRTLPFGTKVRVVNKKTGRSVVVRINDRGPYAHGRVIDLSKASAQAIGLSGVASVDVAQL</sequence>
<dbReference type="PANTHER" id="PTHR34183">
    <property type="entry name" value="ENDOLYTIC PEPTIDOGLYCAN TRANSGLYCOSYLASE RLPA"/>
    <property type="match status" value="1"/>
</dbReference>
<dbReference type="HAMAP" id="MF_02071">
    <property type="entry name" value="RlpA"/>
    <property type="match status" value="1"/>
</dbReference>
<evidence type="ECO:0000259" key="5">
    <source>
        <dbReference type="Pfam" id="PF03330"/>
    </source>
</evidence>
<dbReference type="Proteomes" id="UP000003947">
    <property type="component" value="Unassembled WGS sequence"/>
</dbReference>
<gene>
    <name evidence="3" type="primary">rlpA</name>
    <name evidence="6" type="ORF">MicloDRAFT_00035310</name>
</gene>
<comment type="function">
    <text evidence="3">Lytic transglycosylase with a strong preference for naked glycan strands that lack stem peptides.</text>
</comment>
<dbReference type="HOGENOM" id="CLU_042923_7_2_5"/>
<dbReference type="eggNOG" id="COG0797">
    <property type="taxonomic scope" value="Bacteria"/>
</dbReference>
<keyword evidence="6" id="KW-0449">Lipoprotein</keyword>
<keyword evidence="7" id="KW-1185">Reference proteome</keyword>
<dbReference type="STRING" id="864069.MicloDRAFT_00035310"/>
<dbReference type="AlphaFoldDB" id="I4YSN6"/>
<dbReference type="GO" id="GO:0008932">
    <property type="term" value="F:lytic endotransglycosylase activity"/>
    <property type="evidence" value="ECO:0007669"/>
    <property type="project" value="UniProtKB-UniRule"/>
</dbReference>
<reference evidence="6 7" key="1">
    <citation type="submission" date="2012-02" db="EMBL/GenBank/DDBJ databases">
        <title>Improved High-Quality Draft sequence of Microvirga sp. WSM3557.</title>
        <authorList>
            <consortium name="US DOE Joint Genome Institute"/>
            <person name="Lucas S."/>
            <person name="Han J."/>
            <person name="Lapidus A."/>
            <person name="Cheng J.-F."/>
            <person name="Goodwin L."/>
            <person name="Pitluck S."/>
            <person name="Peters L."/>
            <person name="Zhang X."/>
            <person name="Detter J.C."/>
            <person name="Han C."/>
            <person name="Tapia R."/>
            <person name="Land M."/>
            <person name="Hauser L."/>
            <person name="Kyrpides N."/>
            <person name="Ivanova N."/>
            <person name="Pagani I."/>
            <person name="Brau L."/>
            <person name="Yates R."/>
            <person name="O'Hara G."/>
            <person name="Rui T."/>
            <person name="Howieson J."/>
            <person name="Reeve W."/>
            <person name="Woyke T."/>
        </authorList>
    </citation>
    <scope>NUCLEOTIDE SEQUENCE [LARGE SCALE GENOMIC DNA]</scope>
    <source>
        <strain evidence="6 7">WSM3557</strain>
    </source>
</reference>
<dbReference type="EMBL" id="JH660645">
    <property type="protein sequence ID" value="EIM26978.1"/>
    <property type="molecule type" value="Genomic_DNA"/>
</dbReference>
<dbReference type="EC" id="4.2.2.-" evidence="3"/>
<keyword evidence="1 3" id="KW-0456">Lyase</keyword>
<dbReference type="Gene3D" id="2.40.40.10">
    <property type="entry name" value="RlpA-like domain"/>
    <property type="match status" value="1"/>
</dbReference>
<organism evidence="6 7">
    <name type="scientific">Microvirga lotononidis</name>
    <dbReference type="NCBI Taxonomy" id="864069"/>
    <lineage>
        <taxon>Bacteria</taxon>
        <taxon>Pseudomonadati</taxon>
        <taxon>Pseudomonadota</taxon>
        <taxon>Alphaproteobacteria</taxon>
        <taxon>Hyphomicrobiales</taxon>
        <taxon>Methylobacteriaceae</taxon>
        <taxon>Microvirga</taxon>
    </lineage>
</organism>
<dbReference type="InterPro" id="IPR012997">
    <property type="entry name" value="RplA"/>
</dbReference>
<dbReference type="InterPro" id="IPR036908">
    <property type="entry name" value="RlpA-like_sf"/>
</dbReference>
<dbReference type="SUPFAM" id="SSF50685">
    <property type="entry name" value="Barwin-like endoglucanases"/>
    <property type="match status" value="1"/>
</dbReference>
<dbReference type="InterPro" id="IPR034718">
    <property type="entry name" value="RlpA"/>
</dbReference>
<comment type="similarity">
    <text evidence="3 4">Belongs to the RlpA family.</text>
</comment>
<dbReference type="PATRIC" id="fig|864069.3.peg.3848"/>
<keyword evidence="2 3" id="KW-0961">Cell wall biogenesis/degradation</keyword>
<evidence type="ECO:0000313" key="7">
    <source>
        <dbReference type="Proteomes" id="UP000003947"/>
    </source>
</evidence>
<evidence type="ECO:0000256" key="4">
    <source>
        <dbReference type="RuleBase" id="RU003495"/>
    </source>
</evidence>
<evidence type="ECO:0000256" key="1">
    <source>
        <dbReference type="ARBA" id="ARBA00023239"/>
    </source>
</evidence>
<dbReference type="GO" id="GO:0000270">
    <property type="term" value="P:peptidoglycan metabolic process"/>
    <property type="evidence" value="ECO:0007669"/>
    <property type="project" value="UniProtKB-UniRule"/>
</dbReference>
<name>I4YSN6_9HYPH</name>
<dbReference type="Pfam" id="PF03330">
    <property type="entry name" value="DPBB_1"/>
    <property type="match status" value="1"/>
</dbReference>
<dbReference type="InterPro" id="IPR009009">
    <property type="entry name" value="RlpA-like_DPBB"/>
</dbReference>
<dbReference type="CDD" id="cd22268">
    <property type="entry name" value="DPBB_RlpA-like"/>
    <property type="match status" value="1"/>
</dbReference>
<dbReference type="PANTHER" id="PTHR34183:SF8">
    <property type="entry name" value="ENDOLYTIC PEPTIDOGLYCAN TRANSGLYCOSYLASE RLPA-RELATED"/>
    <property type="match status" value="1"/>
</dbReference>
<proteinExistence type="inferred from homology"/>